<reference evidence="1 2" key="1">
    <citation type="submission" date="2017-11" db="EMBL/GenBank/DDBJ databases">
        <title>Infants hospitalized years apart are colonized by the same room-sourced microbial strains.</title>
        <authorList>
            <person name="Brooks B."/>
            <person name="Olm M.R."/>
            <person name="Firek B.A."/>
            <person name="Baker R."/>
            <person name="Thomas B.C."/>
            <person name="Morowitz M.J."/>
            <person name="Banfield J.F."/>
        </authorList>
    </citation>
    <scope>NUCLEOTIDE SEQUENCE [LARGE SCALE GENOMIC DNA]</scope>
    <source>
        <strain evidence="1">S2_003_000_R3_20</strain>
    </source>
</reference>
<name>A0A2W5R9J8_ACIJO</name>
<protein>
    <submittedName>
        <fullName evidence="1">Uncharacterized protein</fullName>
    </submittedName>
</protein>
<evidence type="ECO:0000313" key="1">
    <source>
        <dbReference type="EMBL" id="PZQ86888.1"/>
    </source>
</evidence>
<accession>A0A2W5R9J8</accession>
<evidence type="ECO:0000313" key="2">
    <source>
        <dbReference type="Proteomes" id="UP000249282"/>
    </source>
</evidence>
<proteinExistence type="predicted"/>
<dbReference type="EMBL" id="QFQJ01000077">
    <property type="protein sequence ID" value="PZQ86888.1"/>
    <property type="molecule type" value="Genomic_DNA"/>
</dbReference>
<organism evidence="1 2">
    <name type="scientific">Acinetobacter johnsonii</name>
    <dbReference type="NCBI Taxonomy" id="40214"/>
    <lineage>
        <taxon>Bacteria</taxon>
        <taxon>Pseudomonadati</taxon>
        <taxon>Pseudomonadota</taxon>
        <taxon>Gammaproteobacteria</taxon>
        <taxon>Moraxellales</taxon>
        <taxon>Moraxellaceae</taxon>
        <taxon>Acinetobacter</taxon>
    </lineage>
</organism>
<dbReference type="Proteomes" id="UP000249282">
    <property type="component" value="Unassembled WGS sequence"/>
</dbReference>
<dbReference type="AlphaFoldDB" id="A0A2W5R9J8"/>
<comment type="caution">
    <text evidence="1">The sequence shown here is derived from an EMBL/GenBank/DDBJ whole genome shotgun (WGS) entry which is preliminary data.</text>
</comment>
<sequence>MSVDKIGCANAILGAYLTKQGFPADVIKVMAPPLLPKINKSAVSMLLNFVSTAPELSVEQALEIIWPAMDKMTLLVDEANESTVGGAEEKGPPEVTVVANSRAPVVIEHDTDFLVEYDKFQARSLYPDRSPPPENIDLHLDMTLKTGMFRVLASGKTPPALDEHRIYHLTTPLSSGHAYMSLRGPTLNTQMDLVSYICITHWLGRLSKERFEQAIIKPIRMTIERFFSPIPEDMRPSDYLLDKKIVDSLARLKSVALLFYPTLDDADETTRKRSVMIANIVGTLRLEPDGTIEISPTPELRTLYLSTKKLVPINRSAVIQLNSQMARLLALWIAARPGKLIGRRVFLNLRPMTVLELLREIHPRETGRHNHNDRRQLSLALNELLSAGLIDVDINYRNVKSKDSDERLTLATEVHFKSHSIGDARSVANTDLALPVIDVPKKRGRGKAYSTEVAEELQGLSFTASSTSPSARTKPKEWLSTNLDVVERIMSGLRKAAKKSPAGARLLLKGGDDRKLTSLAKVFESVERDADAALLRQIASHDPRKSKQSEFETILRSIPLKPAHLRVTFWYRDNAETIAILKKMLSSSRSPLEVAAQIHKRVYFSRLVTPLIAVGRIDDANFFSGTWEAGRESIESNKRDDWNRAAAGSRRKKVMKL</sequence>
<gene>
    <name evidence="1" type="ORF">DI542_12995</name>
</gene>